<dbReference type="Proteomes" id="UP000304900">
    <property type="component" value="Unassembled WGS sequence"/>
</dbReference>
<proteinExistence type="predicted"/>
<accession>A0A4U6D5L4</accession>
<evidence type="ECO:0000313" key="1">
    <source>
        <dbReference type="EMBL" id="TKT92649.1"/>
    </source>
</evidence>
<name>A0A4U6D5L4_9BACT</name>
<dbReference type="RefSeq" id="WP_137339377.1">
    <property type="nucleotide sequence ID" value="NZ_SZVO01000003.1"/>
</dbReference>
<comment type="caution">
    <text evidence="1">The sequence shown here is derived from an EMBL/GenBank/DDBJ whole genome shotgun (WGS) entry which is preliminary data.</text>
</comment>
<dbReference type="AlphaFoldDB" id="A0A4U6D5L4"/>
<keyword evidence="2" id="KW-1185">Reference proteome</keyword>
<evidence type="ECO:0000313" key="2">
    <source>
        <dbReference type="Proteomes" id="UP000304900"/>
    </source>
</evidence>
<evidence type="ECO:0008006" key="3">
    <source>
        <dbReference type="Google" id="ProtNLM"/>
    </source>
</evidence>
<dbReference type="OrthoDB" id="957234at2"/>
<sequence>MNGKKSIVICDTNIWYGIGEGTIEENVFNDVHLVGTFVSAYELSHSPAIYKKTEIWKRSVDAFFPIAN</sequence>
<protein>
    <recommendedName>
        <fullName evidence="3">PIN domain-containing protein</fullName>
    </recommendedName>
</protein>
<reference evidence="1 2" key="1">
    <citation type="submission" date="2019-05" db="EMBL/GenBank/DDBJ databases">
        <title>Dyadobacter AR-3-8 sp. nov., isolated from arctic soil.</title>
        <authorList>
            <person name="Chaudhary D.K."/>
        </authorList>
    </citation>
    <scope>NUCLEOTIDE SEQUENCE [LARGE SCALE GENOMIC DNA]</scope>
    <source>
        <strain evidence="1 2">AR-3-8</strain>
    </source>
</reference>
<organism evidence="1 2">
    <name type="scientific">Dyadobacter frigoris</name>
    <dbReference type="NCBI Taxonomy" id="2576211"/>
    <lineage>
        <taxon>Bacteria</taxon>
        <taxon>Pseudomonadati</taxon>
        <taxon>Bacteroidota</taxon>
        <taxon>Cytophagia</taxon>
        <taxon>Cytophagales</taxon>
        <taxon>Spirosomataceae</taxon>
        <taxon>Dyadobacter</taxon>
    </lineage>
</organism>
<gene>
    <name evidence="1" type="ORF">FDK13_07490</name>
</gene>
<dbReference type="EMBL" id="SZVO01000003">
    <property type="protein sequence ID" value="TKT92649.1"/>
    <property type="molecule type" value="Genomic_DNA"/>
</dbReference>